<reference evidence="1 2" key="2">
    <citation type="journal article" date="2013" name="Plant Cell Physiol.">
        <title>Rice Annotation Project Database (RAP-DB): an integrative and interactive database for rice genomics.</title>
        <authorList>
            <person name="Sakai H."/>
            <person name="Lee S.S."/>
            <person name="Tanaka T."/>
            <person name="Numa H."/>
            <person name="Kim J."/>
            <person name="Kawahara Y."/>
            <person name="Wakimoto H."/>
            <person name="Yang C.C."/>
            <person name="Iwamoto M."/>
            <person name="Abe T."/>
            <person name="Yamada Y."/>
            <person name="Muto A."/>
            <person name="Inokuchi H."/>
            <person name="Ikemura T."/>
            <person name="Matsumoto T."/>
            <person name="Sasaki T."/>
            <person name="Itoh T."/>
        </authorList>
    </citation>
    <scope>NUCLEOTIDE SEQUENCE [LARGE SCALE GENOMIC DNA]</scope>
    <source>
        <strain evidence="2">cv. Nipponbare</strain>
    </source>
</reference>
<dbReference type="eggNOG" id="ENOG502SFM4">
    <property type="taxonomic scope" value="Eukaryota"/>
</dbReference>
<name>A0A0P0WEJ0_ORYSJ</name>
<reference evidence="2" key="1">
    <citation type="journal article" date="2005" name="Nature">
        <title>The map-based sequence of the rice genome.</title>
        <authorList>
            <consortium name="International rice genome sequencing project (IRGSP)"/>
            <person name="Matsumoto T."/>
            <person name="Wu J."/>
            <person name="Kanamori H."/>
            <person name="Katayose Y."/>
            <person name="Fujisawa M."/>
            <person name="Namiki N."/>
            <person name="Mizuno H."/>
            <person name="Yamamoto K."/>
            <person name="Antonio B.A."/>
            <person name="Baba T."/>
            <person name="Sakata K."/>
            <person name="Nagamura Y."/>
            <person name="Aoki H."/>
            <person name="Arikawa K."/>
            <person name="Arita K."/>
            <person name="Bito T."/>
            <person name="Chiden Y."/>
            <person name="Fujitsuka N."/>
            <person name="Fukunaka R."/>
            <person name="Hamada M."/>
            <person name="Harada C."/>
            <person name="Hayashi A."/>
            <person name="Hijishita S."/>
            <person name="Honda M."/>
            <person name="Hosokawa S."/>
            <person name="Ichikawa Y."/>
            <person name="Idonuma A."/>
            <person name="Iijima M."/>
            <person name="Ikeda M."/>
            <person name="Ikeno M."/>
            <person name="Ito K."/>
            <person name="Ito S."/>
            <person name="Ito T."/>
            <person name="Ito Y."/>
            <person name="Ito Y."/>
            <person name="Iwabuchi A."/>
            <person name="Kamiya K."/>
            <person name="Karasawa W."/>
            <person name="Kurita K."/>
            <person name="Katagiri S."/>
            <person name="Kikuta A."/>
            <person name="Kobayashi H."/>
            <person name="Kobayashi N."/>
            <person name="Machita K."/>
            <person name="Maehara T."/>
            <person name="Masukawa M."/>
            <person name="Mizubayashi T."/>
            <person name="Mukai Y."/>
            <person name="Nagasaki H."/>
            <person name="Nagata Y."/>
            <person name="Naito S."/>
            <person name="Nakashima M."/>
            <person name="Nakama Y."/>
            <person name="Nakamichi Y."/>
            <person name="Nakamura M."/>
            <person name="Meguro A."/>
            <person name="Negishi M."/>
            <person name="Ohta I."/>
            <person name="Ohta T."/>
            <person name="Okamoto M."/>
            <person name="Ono N."/>
            <person name="Saji S."/>
            <person name="Sakaguchi M."/>
            <person name="Sakai K."/>
            <person name="Shibata M."/>
            <person name="Shimokawa T."/>
            <person name="Song J."/>
            <person name="Takazaki Y."/>
            <person name="Terasawa K."/>
            <person name="Tsugane M."/>
            <person name="Tsuji K."/>
            <person name="Ueda S."/>
            <person name="Waki K."/>
            <person name="Yamagata H."/>
            <person name="Yamamoto M."/>
            <person name="Yamamoto S."/>
            <person name="Yamane H."/>
            <person name="Yoshiki S."/>
            <person name="Yoshihara R."/>
            <person name="Yukawa K."/>
            <person name="Zhong H."/>
            <person name="Yano M."/>
            <person name="Yuan Q."/>
            <person name="Ouyang S."/>
            <person name="Liu J."/>
            <person name="Jones K.M."/>
            <person name="Gansberger K."/>
            <person name="Moffat K."/>
            <person name="Hill J."/>
            <person name="Bera J."/>
            <person name="Fadrosh D."/>
            <person name="Jin S."/>
            <person name="Johri S."/>
            <person name="Kim M."/>
            <person name="Overton L."/>
            <person name="Reardon M."/>
            <person name="Tsitrin T."/>
            <person name="Vuong H."/>
            <person name="Weaver B."/>
            <person name="Ciecko A."/>
            <person name="Tallon L."/>
            <person name="Jackson J."/>
            <person name="Pai G."/>
            <person name="Aken S.V."/>
            <person name="Utterback T."/>
            <person name="Reidmuller S."/>
            <person name="Feldblyum T."/>
            <person name="Hsiao J."/>
            <person name="Zismann V."/>
            <person name="Iobst S."/>
            <person name="de Vazeille A.R."/>
            <person name="Buell C.R."/>
            <person name="Ying K."/>
            <person name="Li Y."/>
            <person name="Lu T."/>
            <person name="Huang Y."/>
            <person name="Zhao Q."/>
            <person name="Feng Q."/>
            <person name="Zhang L."/>
            <person name="Zhu J."/>
            <person name="Weng Q."/>
            <person name="Mu J."/>
            <person name="Lu Y."/>
            <person name="Fan D."/>
            <person name="Liu Y."/>
            <person name="Guan J."/>
            <person name="Zhang Y."/>
            <person name="Yu S."/>
            <person name="Liu X."/>
            <person name="Zhang Y."/>
            <person name="Hong G."/>
            <person name="Han B."/>
            <person name="Choisne N."/>
            <person name="Demange N."/>
            <person name="Orjeda G."/>
            <person name="Samain S."/>
            <person name="Cattolico L."/>
            <person name="Pelletier E."/>
            <person name="Couloux A."/>
            <person name="Segurens B."/>
            <person name="Wincker P."/>
            <person name="D'Hont A."/>
            <person name="Scarpelli C."/>
            <person name="Weissenbach J."/>
            <person name="Salanoubat M."/>
            <person name="Quetier F."/>
            <person name="Yu Y."/>
            <person name="Kim H.R."/>
            <person name="Rambo T."/>
            <person name="Currie J."/>
            <person name="Collura K."/>
            <person name="Luo M."/>
            <person name="Yang T."/>
            <person name="Ammiraju J.S.S."/>
            <person name="Engler F."/>
            <person name="Soderlund C."/>
            <person name="Wing R.A."/>
            <person name="Palmer L.E."/>
            <person name="de la Bastide M."/>
            <person name="Spiegel L."/>
            <person name="Nascimento L."/>
            <person name="Zutavern T."/>
            <person name="O'Shaughnessy A."/>
            <person name="Dike S."/>
            <person name="Dedhia N."/>
            <person name="Preston R."/>
            <person name="Balija V."/>
            <person name="McCombie W.R."/>
            <person name="Chow T."/>
            <person name="Chen H."/>
            <person name="Chung M."/>
            <person name="Chen C."/>
            <person name="Shaw J."/>
            <person name="Wu H."/>
            <person name="Hsiao K."/>
            <person name="Chao Y."/>
            <person name="Chu M."/>
            <person name="Cheng C."/>
            <person name="Hour A."/>
            <person name="Lee P."/>
            <person name="Lin S."/>
            <person name="Lin Y."/>
            <person name="Liou J."/>
            <person name="Liu S."/>
            <person name="Hsing Y."/>
            <person name="Raghuvanshi S."/>
            <person name="Mohanty A."/>
            <person name="Bharti A.K."/>
            <person name="Gaur A."/>
            <person name="Gupta V."/>
            <person name="Kumar D."/>
            <person name="Ravi V."/>
            <person name="Vij S."/>
            <person name="Kapur A."/>
            <person name="Khurana P."/>
            <person name="Khurana P."/>
            <person name="Khurana J.P."/>
            <person name="Tyagi A.K."/>
            <person name="Gaikwad K."/>
            <person name="Singh A."/>
            <person name="Dalal V."/>
            <person name="Srivastava S."/>
            <person name="Dixit A."/>
            <person name="Pal A.K."/>
            <person name="Ghazi I.A."/>
            <person name="Yadav M."/>
            <person name="Pandit A."/>
            <person name="Bhargava A."/>
            <person name="Sureshbabu K."/>
            <person name="Batra K."/>
            <person name="Sharma T.R."/>
            <person name="Mohapatra T."/>
            <person name="Singh N.K."/>
            <person name="Messing J."/>
            <person name="Nelson A.B."/>
            <person name="Fuks G."/>
            <person name="Kavchok S."/>
            <person name="Keizer G."/>
            <person name="Linton E."/>
            <person name="Llaca V."/>
            <person name="Song R."/>
            <person name="Tanyolac B."/>
            <person name="Young S."/>
            <person name="Ho-Il K."/>
            <person name="Hahn J.H."/>
            <person name="Sangsakoo G."/>
            <person name="Vanavichit A."/>
            <person name="de Mattos Luiz.A.T."/>
            <person name="Zimmer P.D."/>
            <person name="Malone G."/>
            <person name="Dellagostin O."/>
            <person name="de Oliveira A.C."/>
            <person name="Bevan M."/>
            <person name="Bancroft I."/>
            <person name="Minx P."/>
            <person name="Cordum H."/>
            <person name="Wilson R."/>
            <person name="Cheng Z."/>
            <person name="Jin W."/>
            <person name="Jiang J."/>
            <person name="Leong S.A."/>
            <person name="Iwama H."/>
            <person name="Gojobori T."/>
            <person name="Itoh T."/>
            <person name="Niimura Y."/>
            <person name="Fujii Y."/>
            <person name="Habara T."/>
            <person name="Sakai H."/>
            <person name="Sato Y."/>
            <person name="Wilson G."/>
            <person name="Kumar K."/>
            <person name="McCouch S."/>
            <person name="Juretic N."/>
            <person name="Hoen D."/>
            <person name="Wright S."/>
            <person name="Bruskiewich R."/>
            <person name="Bureau T."/>
            <person name="Miyao A."/>
            <person name="Hirochika H."/>
            <person name="Nishikawa T."/>
            <person name="Kadowaki K."/>
            <person name="Sugiura M."/>
            <person name="Burr B."/>
            <person name="Sasaki T."/>
        </authorList>
    </citation>
    <scope>NUCLEOTIDE SEQUENCE [LARGE SCALE GENOMIC DNA]</scope>
    <source>
        <strain evidence="2">cv. Nipponbare</strain>
    </source>
</reference>
<keyword evidence="2" id="KW-1185">Reference proteome</keyword>
<sequence length="88" mass="9920">NIIQTQCANNELMELVHPSDEFVDVVLTVTSITTLNVVVPLLLQPTQWCLQLEWPEEVVGLLEMWANSHDLMNKILNADDIQGGKPPR</sequence>
<reference evidence="1 2" key="3">
    <citation type="journal article" date="2013" name="Rice">
        <title>Improvement of the Oryza sativa Nipponbare reference genome using next generation sequence and optical map data.</title>
        <authorList>
            <person name="Kawahara Y."/>
            <person name="de la Bastide M."/>
            <person name="Hamilton J.P."/>
            <person name="Kanamori H."/>
            <person name="McCombie W.R."/>
            <person name="Ouyang S."/>
            <person name="Schwartz D.C."/>
            <person name="Tanaka T."/>
            <person name="Wu J."/>
            <person name="Zhou S."/>
            <person name="Childs K.L."/>
            <person name="Davidson R.M."/>
            <person name="Lin H."/>
            <person name="Quesada-Ocampo L."/>
            <person name="Vaillancourt B."/>
            <person name="Sakai H."/>
            <person name="Lee S.S."/>
            <person name="Kim J."/>
            <person name="Numa H."/>
            <person name="Itoh T."/>
            <person name="Buell C.R."/>
            <person name="Matsumoto T."/>
        </authorList>
    </citation>
    <scope>NUCLEOTIDE SEQUENCE [LARGE SCALE GENOMIC DNA]</scope>
    <source>
        <strain evidence="2">cv. Nipponbare</strain>
    </source>
</reference>
<dbReference type="EMBL" id="AP014960">
    <property type="protein sequence ID" value="BAS90887.1"/>
    <property type="molecule type" value="Genomic_DNA"/>
</dbReference>
<protein>
    <submittedName>
        <fullName evidence="1">Os04g0605925 protein</fullName>
    </submittedName>
</protein>
<proteinExistence type="predicted"/>
<dbReference type="InParanoid" id="A0A0P0WEJ0"/>
<evidence type="ECO:0000313" key="2">
    <source>
        <dbReference type="Proteomes" id="UP000059680"/>
    </source>
</evidence>
<organism evidence="1 2">
    <name type="scientific">Oryza sativa subsp. japonica</name>
    <name type="common">Rice</name>
    <dbReference type="NCBI Taxonomy" id="39947"/>
    <lineage>
        <taxon>Eukaryota</taxon>
        <taxon>Viridiplantae</taxon>
        <taxon>Streptophyta</taxon>
        <taxon>Embryophyta</taxon>
        <taxon>Tracheophyta</taxon>
        <taxon>Spermatophyta</taxon>
        <taxon>Magnoliopsida</taxon>
        <taxon>Liliopsida</taxon>
        <taxon>Poales</taxon>
        <taxon>Poaceae</taxon>
        <taxon>BOP clade</taxon>
        <taxon>Oryzoideae</taxon>
        <taxon>Oryzeae</taxon>
        <taxon>Oryzinae</taxon>
        <taxon>Oryza</taxon>
        <taxon>Oryza sativa</taxon>
    </lineage>
</organism>
<feature type="non-terminal residue" evidence="1">
    <location>
        <position position="88"/>
    </location>
</feature>
<evidence type="ECO:0000313" key="1">
    <source>
        <dbReference type="EMBL" id="BAS90887.1"/>
    </source>
</evidence>
<dbReference type="AlphaFoldDB" id="A0A0P0WEJ0"/>
<dbReference type="Gramene" id="Os04t0605925-00">
    <property type="protein sequence ID" value="Os04t0605925-00"/>
    <property type="gene ID" value="Os04g0605925"/>
</dbReference>
<gene>
    <name evidence="1" type="ordered locus">Os04g0605925</name>
    <name evidence="1" type="ORF">OSNPB_040605925</name>
</gene>
<dbReference type="PaxDb" id="39947-A0A0P0WEJ0"/>
<accession>A0A0P0WEJ0</accession>
<dbReference type="Proteomes" id="UP000059680">
    <property type="component" value="Chromosome 4"/>
</dbReference>